<dbReference type="GO" id="GO:0031564">
    <property type="term" value="P:transcription antitermination"/>
    <property type="evidence" value="ECO:0007669"/>
    <property type="project" value="UniProtKB-KW"/>
</dbReference>
<dbReference type="SUPFAM" id="SSF48013">
    <property type="entry name" value="NusB-like"/>
    <property type="match status" value="1"/>
</dbReference>
<dbReference type="NCBIfam" id="NF001223">
    <property type="entry name" value="PRK00202.1-1"/>
    <property type="match status" value="1"/>
</dbReference>
<feature type="domain" description="NusB/RsmB/TIM44" evidence="7">
    <location>
        <begin position="9"/>
        <end position="133"/>
    </location>
</feature>
<dbReference type="STRING" id="1302272.FC96_GL000193"/>
<dbReference type="PATRIC" id="fig|1302272.5.peg.190"/>
<evidence type="ECO:0000313" key="8">
    <source>
        <dbReference type="EMBL" id="KRK49270.1"/>
    </source>
</evidence>
<comment type="function">
    <text evidence="6">Involved in transcription antitermination. Required for transcription of ribosomal RNA (rRNA) genes. Binds specifically to the boxA antiterminator sequence of the ribosomal RNA (rrn) operons.</text>
</comment>
<evidence type="ECO:0000256" key="3">
    <source>
        <dbReference type="ARBA" id="ARBA00022884"/>
    </source>
</evidence>
<organism evidence="8 9">
    <name type="scientific">Secundilactobacillus kimchicus JCM 15530</name>
    <dbReference type="NCBI Taxonomy" id="1302272"/>
    <lineage>
        <taxon>Bacteria</taxon>
        <taxon>Bacillati</taxon>
        <taxon>Bacillota</taxon>
        <taxon>Bacilli</taxon>
        <taxon>Lactobacillales</taxon>
        <taxon>Lactobacillaceae</taxon>
        <taxon>Secundilactobacillus</taxon>
    </lineage>
</organism>
<dbReference type="PANTHER" id="PTHR11078:SF3">
    <property type="entry name" value="ANTITERMINATION NUSB DOMAIN-CONTAINING PROTEIN"/>
    <property type="match status" value="1"/>
</dbReference>
<evidence type="ECO:0000256" key="2">
    <source>
        <dbReference type="ARBA" id="ARBA00022814"/>
    </source>
</evidence>
<dbReference type="RefSeq" id="WP_082593129.1">
    <property type="nucleotide sequence ID" value="NZ_AZCX01000001.1"/>
</dbReference>
<dbReference type="EMBL" id="AZCX01000001">
    <property type="protein sequence ID" value="KRK49270.1"/>
    <property type="molecule type" value="Genomic_DNA"/>
</dbReference>
<keyword evidence="9" id="KW-1185">Reference proteome</keyword>
<dbReference type="OrthoDB" id="9811381at2"/>
<dbReference type="PANTHER" id="PTHR11078">
    <property type="entry name" value="N UTILIZATION SUBSTANCE PROTEIN B-RELATED"/>
    <property type="match status" value="1"/>
</dbReference>
<dbReference type="GO" id="GO:0003723">
    <property type="term" value="F:RNA binding"/>
    <property type="evidence" value="ECO:0007669"/>
    <property type="project" value="UniProtKB-UniRule"/>
</dbReference>
<name>A0A0R1HS49_9LACO</name>
<proteinExistence type="inferred from homology"/>
<dbReference type="Gene3D" id="1.10.940.10">
    <property type="entry name" value="NusB-like"/>
    <property type="match status" value="1"/>
</dbReference>
<dbReference type="Proteomes" id="UP000050911">
    <property type="component" value="Unassembled WGS sequence"/>
</dbReference>
<dbReference type="AlphaFoldDB" id="A0A0R1HS49"/>
<comment type="similarity">
    <text evidence="1 6">Belongs to the NusB family.</text>
</comment>
<evidence type="ECO:0000256" key="4">
    <source>
        <dbReference type="ARBA" id="ARBA00023015"/>
    </source>
</evidence>
<evidence type="ECO:0000256" key="6">
    <source>
        <dbReference type="HAMAP-Rule" id="MF_00073"/>
    </source>
</evidence>
<dbReference type="InterPro" id="IPR035926">
    <property type="entry name" value="NusB-like_sf"/>
</dbReference>
<evidence type="ECO:0000256" key="5">
    <source>
        <dbReference type="ARBA" id="ARBA00023163"/>
    </source>
</evidence>
<keyword evidence="2 6" id="KW-0889">Transcription antitermination</keyword>
<keyword evidence="5 6" id="KW-0804">Transcription</keyword>
<dbReference type="NCBIfam" id="TIGR01951">
    <property type="entry name" value="nusB"/>
    <property type="match status" value="1"/>
</dbReference>
<dbReference type="InterPro" id="IPR006027">
    <property type="entry name" value="NusB_RsmB_TIM44"/>
</dbReference>
<sequence>MTESLTRHQIRIKAFQMLFALNANPDADQEQLYQQLLSSNDIDVVAVPDYLRELVEGVLADQTALDAKISQYLMSGWTLGRIAKTDLIILQIAFFELDHEHDIPRRAVVNEALELAKQFSDDRSRRFVNGVLSHELDKNN</sequence>
<evidence type="ECO:0000259" key="7">
    <source>
        <dbReference type="Pfam" id="PF01029"/>
    </source>
</evidence>
<dbReference type="GO" id="GO:0005829">
    <property type="term" value="C:cytosol"/>
    <property type="evidence" value="ECO:0007669"/>
    <property type="project" value="TreeGrafter"/>
</dbReference>
<gene>
    <name evidence="6" type="primary">nusB</name>
    <name evidence="8" type="ORF">FC96_GL000193</name>
</gene>
<accession>A0A0R1HS49</accession>
<dbReference type="Pfam" id="PF01029">
    <property type="entry name" value="NusB"/>
    <property type="match status" value="1"/>
</dbReference>
<keyword evidence="4 6" id="KW-0805">Transcription regulation</keyword>
<evidence type="ECO:0000256" key="1">
    <source>
        <dbReference type="ARBA" id="ARBA00005952"/>
    </source>
</evidence>
<protein>
    <recommendedName>
        <fullName evidence="6">Transcription antitermination protein NusB</fullName>
    </recommendedName>
    <alternativeName>
        <fullName evidence="6">Antitermination factor NusB</fullName>
    </alternativeName>
</protein>
<comment type="caution">
    <text evidence="8">The sequence shown here is derived from an EMBL/GenBank/DDBJ whole genome shotgun (WGS) entry which is preliminary data.</text>
</comment>
<keyword evidence="3 6" id="KW-0694">RNA-binding</keyword>
<evidence type="ECO:0000313" key="9">
    <source>
        <dbReference type="Proteomes" id="UP000050911"/>
    </source>
</evidence>
<dbReference type="InterPro" id="IPR011605">
    <property type="entry name" value="NusB_fam"/>
</dbReference>
<dbReference type="HAMAP" id="MF_00073">
    <property type="entry name" value="NusB"/>
    <property type="match status" value="1"/>
</dbReference>
<reference evidence="8 9" key="1">
    <citation type="journal article" date="2015" name="Genome Announc.">
        <title>Expanding the biotechnology potential of lactobacilli through comparative genomics of 213 strains and associated genera.</title>
        <authorList>
            <person name="Sun Z."/>
            <person name="Harris H.M."/>
            <person name="McCann A."/>
            <person name="Guo C."/>
            <person name="Argimon S."/>
            <person name="Zhang W."/>
            <person name="Yang X."/>
            <person name="Jeffery I.B."/>
            <person name="Cooney J.C."/>
            <person name="Kagawa T.F."/>
            <person name="Liu W."/>
            <person name="Song Y."/>
            <person name="Salvetti E."/>
            <person name="Wrobel A."/>
            <person name="Rasinkangas P."/>
            <person name="Parkhill J."/>
            <person name="Rea M.C."/>
            <person name="O'Sullivan O."/>
            <person name="Ritari J."/>
            <person name="Douillard F.P."/>
            <person name="Paul Ross R."/>
            <person name="Yang R."/>
            <person name="Briner A.E."/>
            <person name="Felis G.E."/>
            <person name="de Vos W.M."/>
            <person name="Barrangou R."/>
            <person name="Klaenhammer T.R."/>
            <person name="Caufield P.W."/>
            <person name="Cui Y."/>
            <person name="Zhang H."/>
            <person name="O'Toole P.W."/>
        </authorList>
    </citation>
    <scope>NUCLEOTIDE SEQUENCE [LARGE SCALE GENOMIC DNA]</scope>
    <source>
        <strain evidence="8 9">JCM 15530</strain>
    </source>
</reference>
<dbReference type="GO" id="GO:0006353">
    <property type="term" value="P:DNA-templated transcription termination"/>
    <property type="evidence" value="ECO:0007669"/>
    <property type="project" value="UniProtKB-UniRule"/>
</dbReference>